<dbReference type="Proteomes" id="UP001164539">
    <property type="component" value="Chromosome 5"/>
</dbReference>
<evidence type="ECO:0000313" key="1">
    <source>
        <dbReference type="EMBL" id="KAJ4719066.1"/>
    </source>
</evidence>
<accession>A0ACC1Y5T8</accession>
<comment type="caution">
    <text evidence="1">The sequence shown here is derived from an EMBL/GenBank/DDBJ whole genome shotgun (WGS) entry which is preliminary data.</text>
</comment>
<evidence type="ECO:0000313" key="2">
    <source>
        <dbReference type="Proteomes" id="UP001164539"/>
    </source>
</evidence>
<proteinExistence type="predicted"/>
<dbReference type="EMBL" id="CM051398">
    <property type="protein sequence ID" value="KAJ4719066.1"/>
    <property type="molecule type" value="Genomic_DNA"/>
</dbReference>
<reference evidence="1 2" key="1">
    <citation type="journal article" date="2023" name="Science">
        <title>Complex scaffold remodeling in plant triterpene biosynthesis.</title>
        <authorList>
            <person name="De La Pena R."/>
            <person name="Hodgson H."/>
            <person name="Liu J.C."/>
            <person name="Stephenson M.J."/>
            <person name="Martin A.C."/>
            <person name="Owen C."/>
            <person name="Harkess A."/>
            <person name="Leebens-Mack J."/>
            <person name="Jimenez L.E."/>
            <person name="Osbourn A."/>
            <person name="Sattely E.S."/>
        </authorList>
    </citation>
    <scope>NUCLEOTIDE SEQUENCE [LARGE SCALE GENOMIC DNA]</scope>
    <source>
        <strain evidence="2">cv. JPN11</strain>
        <tissue evidence="1">Leaf</tissue>
    </source>
</reference>
<keyword evidence="1" id="KW-0378">Hydrolase</keyword>
<sequence length="2334" mass="263758">MEEKTPSKRELLDRWRGIEEEEEDDDGKNPLKRRRLHRLKEEWFADAFNFLISLPKQNHIWCGSWDIMGPYIEMFYNYFKDEHQDSPLRLLWQRISQEMQHCIQCISQHHQAQEMYGMEYDLGVIGPLLDVLQSLDEERVTKHLREINARLACQEYNPQSDNDEVVCIMYEVLMFPVLLDDQSLFTEFEIFIEAVDNMHELALDGHQLFPGVFALFFFNRRVRTIGRRLARSMGKLRRATDVEPLQPLLKKFIGFLETEVLPSTSKTSRPRAQLEHLPIWLGITSLLEFLEPPALEEAILERYPIFFDIVLNHVSGDSPEFSHAVSCLRELFKMLGCKLWLRSTLSPSVMRNTLLGQCFHTQNEKIHKDIFDLFLPFLQSLEALQDGEHEKQRRHFLYFLLYQVPVSNNFSVLTAQLGCKISLLIIHRGYKMNPPCPPFECAHMWGPFLVSSLKDSSLHSSLRQPAFDLIQTIIVSDAATLITSMLNSTRPLSTETIISLEMSDDEDNQKFQFAPDVEEKDNSSWSEFSALSRITSQEFRTWMCIPMLWIDVLVDISPSVLPVSFSKAVFWARSRFSVVEPESNAEMALDIRTWLSSSATEISSTFGWKVPTGCDDGGGGKVSKNSIEVSTMCLPLIRVFKRLTEHFVVQIGQGELRKQWTWEPRMGESLILALVDPNDNVRQFGKCILEQVSNTRGLACGLKFLCSCGSSLLAIFLGLRHALKLVQLDSVLLKFQTLHHFFFVLRKIFEEGNLRKLDLPENSSNHSNITTFSSQGGFLRQPIFESLDVKTADSSNFDFKLWEKFHYMLSEVTWPSVTRCLLEGKSFLDYSLCQMTCIRLLEILPVAFERLCPLLPKHSGNSGTTMQNVFDFKWLHDLMDWGKSQLKVVFVYWKRTVTSLLNLLKESCNGPSILTVRSIESLISSDNLDMDELAEKVSCLCVSLSKEAISNSEDSSFRSKAHLPEDLCFERKSVAFDLLPFAKKDTYVEVLDSKTVADRNKDTLIVVSDDETEGELQVNQVIQSGDVKSRQCIFDSKTVTSISDKSASQTESLKNVSSMNTSKDLLDDFQQRAKDVSDNIASQKQDLDKLKGKSLDSLTSKVVDGKKKEINSKSNANDAFSSQNRVDLRNKPVESSKVAKATDTILKELVCDPQNDPLESAFKSAKHPQLYLAKSGPFVPKRQVIQLKSPFENRSGHLHRPETGVKRFGPPKLDDWYRPILEIDYFAAVGLASSSEDENHVLCKFKEVPVCFQSPEQYVGIFRPLVLEEFKAQLHSSFLEMSSLEDMYYGSLSVLSVERVDDFHLVRFVHDDNQSVTSKCFSENDLVLLTRESLRKTSHEVHMVGKVERRERDHKRRSSILLIRFYLQNGSARLNQARRNLLERSKWHASLIMSITPQLREFHALSSLKSIPLLPIILKPISVSLGYNESREPDLGKLSQPLQRILKTSFNESQLQAISVAIGSLNLKKDCELSLIQGPPGTGKTRTIVAIVSALLASRSSVNGHLKQSSSCTNSRPKISQSVAIARAWQDAALARQLSDDMERDKKSLESSVRGRVLICAQSNAAVDELVSRISSKGLYGSDGKMYKPYLVRVGNIKTVHPNSLPFFIDTLVDQRLAEEKMNLSDSKNDLGTHSSALRSNLEKLVDRIRFYEAKRANVKDGNSDPTNVLEDEARKGDDLKEMSDAEVEVKLRKLYEQKKQIYKDLSAAQVQEKKSYEETKELKHKLRKSILREAEIVVTTLSGSGGDLYGVCSESISGFKFGNPSENTLFDAVVIDEAAQALEPATLIPLQLLKSNGTKCIMVGDPKQLPATVLSNVASKFLYECSMFERLQSAGHPVVMLTKQYRMHPDICQFPSLHFYESKLLNGAEMSEKSAPFHATEGLGPYVFYDISDGQELRGKNSGAFSLYNEHEVDAAVELLRFFKKKHPSEFVGGRIGIITPYKSQLHLLRSRFSNAFGSSVISEMEFNTVDGFQGREVDILILSTVRAADSSSAVSGVNSSSIGFVADVRRMNVALTRARFSLWILGNARTLQKNFNWAALLKDAKERNLIISVTRPYHSLFKSSHKKNLTPEDENLSQLKKHSGKDGDAVQFVKQIERKCKPNSETKTKDVDRVVQSNKTVARDEKTLSKREYQQTSRRNRDKPDFPMKRDHPAAAHGESRLSKSVKSAVAGEHAMHSERGGEESGKKKFNSSTFQGHRKDKHPKSKLDNSGQEAGSDQKHLKVKLSKSPNISSEQDGSMKKLKGSIPSKEGSLKEQEANDRGRNSNTVGSSEDLIAKRKQQREAVDAILYSSLISTKKSEPSVKPAHAKRSLSPTSIVGSGIRPPKTRKDK</sequence>
<protein>
    <submittedName>
        <fullName evidence="1">P-loop nucleoside triphosphate hydrolase superfamily protein</fullName>
    </submittedName>
</protein>
<keyword evidence="2" id="KW-1185">Reference proteome</keyword>
<gene>
    <name evidence="1" type="ORF">OWV82_010685</name>
</gene>
<name>A0ACC1Y5T8_MELAZ</name>
<organism evidence="1 2">
    <name type="scientific">Melia azedarach</name>
    <name type="common">Chinaberry tree</name>
    <dbReference type="NCBI Taxonomy" id="155640"/>
    <lineage>
        <taxon>Eukaryota</taxon>
        <taxon>Viridiplantae</taxon>
        <taxon>Streptophyta</taxon>
        <taxon>Embryophyta</taxon>
        <taxon>Tracheophyta</taxon>
        <taxon>Spermatophyta</taxon>
        <taxon>Magnoliopsida</taxon>
        <taxon>eudicotyledons</taxon>
        <taxon>Gunneridae</taxon>
        <taxon>Pentapetalae</taxon>
        <taxon>rosids</taxon>
        <taxon>malvids</taxon>
        <taxon>Sapindales</taxon>
        <taxon>Meliaceae</taxon>
        <taxon>Melia</taxon>
    </lineage>
</organism>